<keyword evidence="2" id="KW-1185">Reference proteome</keyword>
<organism evidence="1 2">
    <name type="scientific">Nesterenkonia aethiopica</name>
    <dbReference type="NCBI Taxonomy" id="269144"/>
    <lineage>
        <taxon>Bacteria</taxon>
        <taxon>Bacillati</taxon>
        <taxon>Actinomycetota</taxon>
        <taxon>Actinomycetes</taxon>
        <taxon>Micrococcales</taxon>
        <taxon>Micrococcaceae</taxon>
        <taxon>Nesterenkonia</taxon>
    </lineage>
</organism>
<evidence type="ECO:0000313" key="1">
    <source>
        <dbReference type="EMBL" id="GAA3060410.1"/>
    </source>
</evidence>
<evidence type="ECO:0000313" key="2">
    <source>
        <dbReference type="Proteomes" id="UP001500236"/>
    </source>
</evidence>
<proteinExistence type="predicted"/>
<dbReference type="EMBL" id="BAAAVT010000007">
    <property type="protein sequence ID" value="GAA3060410.1"/>
    <property type="molecule type" value="Genomic_DNA"/>
</dbReference>
<gene>
    <name evidence="1" type="ORF">GCM10010529_12550</name>
</gene>
<dbReference type="Proteomes" id="UP001500236">
    <property type="component" value="Unassembled WGS sequence"/>
</dbReference>
<comment type="caution">
    <text evidence="1">The sequence shown here is derived from an EMBL/GenBank/DDBJ whole genome shotgun (WGS) entry which is preliminary data.</text>
</comment>
<reference evidence="2" key="1">
    <citation type="journal article" date="2019" name="Int. J. Syst. Evol. Microbiol.">
        <title>The Global Catalogue of Microorganisms (GCM) 10K type strain sequencing project: providing services to taxonomists for standard genome sequencing and annotation.</title>
        <authorList>
            <consortium name="The Broad Institute Genomics Platform"/>
            <consortium name="The Broad Institute Genome Sequencing Center for Infectious Disease"/>
            <person name="Wu L."/>
            <person name="Ma J."/>
        </authorList>
    </citation>
    <scope>NUCLEOTIDE SEQUENCE [LARGE SCALE GENOMIC DNA]</scope>
    <source>
        <strain evidence="2">JCM 14309</strain>
    </source>
</reference>
<accession>A0ABP6LY82</accession>
<sequence>MQKFSDHTHHSLFEDMALAPGQTQPSIFGRCQDDGLVFPWHQYKAETDAVWLAIEFHMQ</sequence>
<name>A0ABP6LY82_9MICC</name>
<protein>
    <submittedName>
        <fullName evidence="1">Uncharacterized protein</fullName>
    </submittedName>
</protein>